<evidence type="ECO:0000313" key="2">
    <source>
        <dbReference type="Proteomes" id="UP000198348"/>
    </source>
</evidence>
<organism evidence="1 2">
    <name type="scientific">Haloechinothrix alba</name>
    <dbReference type="NCBI Taxonomy" id="664784"/>
    <lineage>
        <taxon>Bacteria</taxon>
        <taxon>Bacillati</taxon>
        <taxon>Actinomycetota</taxon>
        <taxon>Actinomycetes</taxon>
        <taxon>Pseudonocardiales</taxon>
        <taxon>Pseudonocardiaceae</taxon>
        <taxon>Haloechinothrix</taxon>
    </lineage>
</organism>
<protein>
    <submittedName>
        <fullName evidence="1">Uncharacterized protein</fullName>
    </submittedName>
</protein>
<dbReference type="AlphaFoldDB" id="A0A238WCW0"/>
<dbReference type="RefSeq" id="WP_089300646.1">
    <property type="nucleotide sequence ID" value="NZ_FZNW01000006.1"/>
</dbReference>
<gene>
    <name evidence="1" type="ORF">SAMN06265360_10647</name>
</gene>
<dbReference type="EMBL" id="FZNW01000006">
    <property type="protein sequence ID" value="SNR44402.1"/>
    <property type="molecule type" value="Genomic_DNA"/>
</dbReference>
<keyword evidence="2" id="KW-1185">Reference proteome</keyword>
<name>A0A238WCW0_9PSEU</name>
<sequence>MSDRNELILRAHSILAPFETTYDRHEAANQGLQPPMYAPAAAFVDAGWRPPEADAETVARDLRCPYCSGEITVETSRTPGWDGGDDVEGIECRNYECEATWSEFNGAARDLPRAMRGDTDGE</sequence>
<reference evidence="1 2" key="1">
    <citation type="submission" date="2017-06" db="EMBL/GenBank/DDBJ databases">
        <authorList>
            <person name="Kim H.J."/>
            <person name="Triplett B.A."/>
        </authorList>
    </citation>
    <scope>NUCLEOTIDE SEQUENCE [LARGE SCALE GENOMIC DNA]</scope>
    <source>
        <strain evidence="1 2">DSM 45207</strain>
    </source>
</reference>
<accession>A0A238WCW0</accession>
<proteinExistence type="predicted"/>
<dbReference type="Proteomes" id="UP000198348">
    <property type="component" value="Unassembled WGS sequence"/>
</dbReference>
<evidence type="ECO:0000313" key="1">
    <source>
        <dbReference type="EMBL" id="SNR44402.1"/>
    </source>
</evidence>